<feature type="compositionally biased region" description="Acidic residues" evidence="7">
    <location>
        <begin position="369"/>
        <end position="385"/>
    </location>
</feature>
<dbReference type="EMBL" id="JAKKPZ010000001">
    <property type="protein sequence ID" value="KAI1729490.1"/>
    <property type="molecule type" value="Genomic_DNA"/>
</dbReference>
<feature type="compositionally biased region" description="Basic residues" evidence="7">
    <location>
        <begin position="108"/>
        <end position="122"/>
    </location>
</feature>
<evidence type="ECO:0000256" key="3">
    <source>
        <dbReference type="ARBA" id="ARBA00023098"/>
    </source>
</evidence>
<evidence type="ECO:0000256" key="7">
    <source>
        <dbReference type="SAM" id="MobiDB-lite"/>
    </source>
</evidence>
<organism evidence="9 10">
    <name type="scientific">Ditylenchus destructor</name>
    <dbReference type="NCBI Taxonomy" id="166010"/>
    <lineage>
        <taxon>Eukaryota</taxon>
        <taxon>Metazoa</taxon>
        <taxon>Ecdysozoa</taxon>
        <taxon>Nematoda</taxon>
        <taxon>Chromadorea</taxon>
        <taxon>Rhabditida</taxon>
        <taxon>Tylenchina</taxon>
        <taxon>Tylenchomorpha</taxon>
        <taxon>Sphaerularioidea</taxon>
        <taxon>Anguinidae</taxon>
        <taxon>Anguininae</taxon>
        <taxon>Ditylenchus</taxon>
    </lineage>
</organism>
<sequence>MERYIPIYLILYILISVNGERHAYRTRNAARLEADGNKLQQEEQEENGNQAGHRHNLRPRLPNPITDDDKENKKDKDGWILSSLKKKFGRAMPKNKPDEKKDTGQAKGQRKKKNQRKQKKPPKWLAEIEIGMPETQAREFDLKVKSTNRKFPGAKSNNQFEDSENSGTVNICFTPPVGCGELIGKEILKANESIYMQAYGFTSADIINNLIKVKKGEWQEENGQTVKRDKEVKIQVLLDKSNTKDSRSKLENIQDAEIDVMVDKVSAIAHNKIIVIDSELVITGSYNFTWSADNRNAENVLMIRSKKVAKFYKEMFFHRYSKAIEAIIELPKEEEKTPKEKEKGTTVADVLRNKLNIKIPNTIEKVPEVEEEEEEGSEGDDENDEENLKELELDD</sequence>
<comment type="caution">
    <text evidence="9">The sequence shown here is derived from an EMBL/GenBank/DDBJ whole genome shotgun (WGS) entry which is preliminary data.</text>
</comment>
<dbReference type="InterPro" id="IPR025202">
    <property type="entry name" value="PLD-like_dom"/>
</dbReference>
<dbReference type="SUPFAM" id="SSF56024">
    <property type="entry name" value="Phospholipase D/nuclease"/>
    <property type="match status" value="1"/>
</dbReference>
<dbReference type="Pfam" id="PF13091">
    <property type="entry name" value="PLDc_2"/>
    <property type="match status" value="1"/>
</dbReference>
<evidence type="ECO:0000256" key="2">
    <source>
        <dbReference type="ARBA" id="ARBA00022963"/>
    </source>
</evidence>
<evidence type="ECO:0000256" key="5">
    <source>
        <dbReference type="ARBA" id="ARBA00040549"/>
    </source>
</evidence>
<dbReference type="GO" id="GO:0016042">
    <property type="term" value="P:lipid catabolic process"/>
    <property type="evidence" value="ECO:0007669"/>
    <property type="project" value="UniProtKB-KW"/>
</dbReference>
<name>A0AAD4NMC9_9BILA</name>
<dbReference type="SMART" id="SM00155">
    <property type="entry name" value="PLDc"/>
    <property type="match status" value="1"/>
</dbReference>
<reference evidence="9" key="1">
    <citation type="submission" date="2022-01" db="EMBL/GenBank/DDBJ databases">
        <title>Genome Sequence Resource for Two Populations of Ditylenchus destructor, the Migratory Endoparasitic Phytonematode.</title>
        <authorList>
            <person name="Zhang H."/>
            <person name="Lin R."/>
            <person name="Xie B."/>
        </authorList>
    </citation>
    <scope>NUCLEOTIDE SEQUENCE</scope>
    <source>
        <strain evidence="9">BazhouSP</strain>
    </source>
</reference>
<protein>
    <recommendedName>
        <fullName evidence="5">Mitochondrial cardiolipin hydrolase</fullName>
    </recommendedName>
    <alternativeName>
        <fullName evidence="6">Mitochondrial phospholipase</fullName>
    </alternativeName>
</protein>
<feature type="compositionally biased region" description="Basic and acidic residues" evidence="7">
    <location>
        <begin position="95"/>
        <end position="104"/>
    </location>
</feature>
<dbReference type="InterPro" id="IPR001736">
    <property type="entry name" value="PLipase_D/transphosphatidylase"/>
</dbReference>
<evidence type="ECO:0000259" key="8">
    <source>
        <dbReference type="PROSITE" id="PS50035"/>
    </source>
</evidence>
<dbReference type="AlphaFoldDB" id="A0AAD4NMC9"/>
<feature type="region of interest" description="Disordered" evidence="7">
    <location>
        <begin position="39"/>
        <end position="123"/>
    </location>
</feature>
<keyword evidence="1" id="KW-0378">Hydrolase</keyword>
<gene>
    <name evidence="9" type="ORF">DdX_01732</name>
</gene>
<keyword evidence="2" id="KW-0442">Lipid degradation</keyword>
<accession>A0AAD4NMC9</accession>
<keyword evidence="10" id="KW-1185">Reference proteome</keyword>
<evidence type="ECO:0000256" key="6">
    <source>
        <dbReference type="ARBA" id="ARBA00043167"/>
    </source>
</evidence>
<dbReference type="InterPro" id="IPR051406">
    <property type="entry name" value="PLD_domain"/>
</dbReference>
<comment type="similarity">
    <text evidence="4">Belongs to the phospholipase D family. MitoPLD/Zucchini subfamily.</text>
</comment>
<dbReference type="GO" id="GO:0016891">
    <property type="term" value="F:RNA endonuclease activity producing 5'-phosphomonoesters, hydrolytic mechanism"/>
    <property type="evidence" value="ECO:0007669"/>
    <property type="project" value="TreeGrafter"/>
</dbReference>
<evidence type="ECO:0000256" key="4">
    <source>
        <dbReference type="ARBA" id="ARBA00038012"/>
    </source>
</evidence>
<dbReference type="PROSITE" id="PS50035">
    <property type="entry name" value="PLD"/>
    <property type="match status" value="1"/>
</dbReference>
<feature type="compositionally biased region" description="Basic and acidic residues" evidence="7">
    <location>
        <begin position="386"/>
        <end position="395"/>
    </location>
</feature>
<keyword evidence="3" id="KW-0443">Lipid metabolism</keyword>
<dbReference type="Gene3D" id="3.30.870.10">
    <property type="entry name" value="Endonuclease Chain A"/>
    <property type="match status" value="1"/>
</dbReference>
<proteinExistence type="inferred from homology"/>
<feature type="region of interest" description="Disordered" evidence="7">
    <location>
        <begin position="362"/>
        <end position="395"/>
    </location>
</feature>
<evidence type="ECO:0000256" key="1">
    <source>
        <dbReference type="ARBA" id="ARBA00022801"/>
    </source>
</evidence>
<dbReference type="PANTHER" id="PTHR43856">
    <property type="entry name" value="CARDIOLIPIN HYDROLASE"/>
    <property type="match status" value="1"/>
</dbReference>
<dbReference type="Proteomes" id="UP001201812">
    <property type="component" value="Unassembled WGS sequence"/>
</dbReference>
<evidence type="ECO:0000313" key="9">
    <source>
        <dbReference type="EMBL" id="KAI1729490.1"/>
    </source>
</evidence>
<evidence type="ECO:0000313" key="10">
    <source>
        <dbReference type="Proteomes" id="UP001201812"/>
    </source>
</evidence>
<feature type="domain" description="PLD phosphodiesterase" evidence="8">
    <location>
        <begin position="265"/>
        <end position="292"/>
    </location>
</feature>
<dbReference type="PANTHER" id="PTHR43856:SF1">
    <property type="entry name" value="MITOCHONDRIAL CARDIOLIPIN HYDROLASE"/>
    <property type="match status" value="1"/>
</dbReference>